<evidence type="ECO:0000256" key="1">
    <source>
        <dbReference type="ARBA" id="ARBA00012417"/>
    </source>
</evidence>
<reference evidence="9" key="1">
    <citation type="submission" date="2018-06" db="EMBL/GenBank/DDBJ databases">
        <authorList>
            <person name="Zhirakovskaya E."/>
        </authorList>
    </citation>
    <scope>NUCLEOTIDE SEQUENCE</scope>
</reference>
<evidence type="ECO:0000256" key="2">
    <source>
        <dbReference type="ARBA" id="ARBA00014363"/>
    </source>
</evidence>
<dbReference type="GO" id="GO:0006261">
    <property type="term" value="P:DNA-templated DNA replication"/>
    <property type="evidence" value="ECO:0007669"/>
    <property type="project" value="TreeGrafter"/>
</dbReference>
<evidence type="ECO:0000256" key="4">
    <source>
        <dbReference type="ARBA" id="ARBA00022695"/>
    </source>
</evidence>
<protein>
    <recommendedName>
        <fullName evidence="2">DNA polymerase III subunit delta'</fullName>
        <ecNumber evidence="1">2.7.7.7</ecNumber>
    </recommendedName>
</protein>
<dbReference type="PANTHER" id="PTHR11669:SF8">
    <property type="entry name" value="DNA POLYMERASE III SUBUNIT DELTA"/>
    <property type="match status" value="1"/>
</dbReference>
<dbReference type="Pfam" id="PF09115">
    <property type="entry name" value="DNApol3-delta_C"/>
    <property type="match status" value="1"/>
</dbReference>
<dbReference type="InterPro" id="IPR027417">
    <property type="entry name" value="P-loop_NTPase"/>
</dbReference>
<dbReference type="SUPFAM" id="SSF52540">
    <property type="entry name" value="P-loop containing nucleoside triphosphate hydrolases"/>
    <property type="match status" value="1"/>
</dbReference>
<dbReference type="InterPro" id="IPR004622">
    <property type="entry name" value="DNA_pol_HolB"/>
</dbReference>
<keyword evidence="6" id="KW-0239">DNA-directed DNA polymerase</keyword>
<keyword evidence="3 9" id="KW-0808">Transferase</keyword>
<feature type="domain" description="DNA polymerase III delta subunit C-terminal" evidence="8">
    <location>
        <begin position="207"/>
        <end position="319"/>
    </location>
</feature>
<dbReference type="Gene3D" id="1.20.272.10">
    <property type="match status" value="1"/>
</dbReference>
<evidence type="ECO:0000313" key="9">
    <source>
        <dbReference type="EMBL" id="VAW62390.1"/>
    </source>
</evidence>
<evidence type="ECO:0000256" key="6">
    <source>
        <dbReference type="ARBA" id="ARBA00022932"/>
    </source>
</evidence>
<dbReference type="NCBIfam" id="NF004310">
    <property type="entry name" value="PRK05707.1"/>
    <property type="match status" value="1"/>
</dbReference>
<dbReference type="EMBL" id="UOFJ01000072">
    <property type="protein sequence ID" value="VAW62390.1"/>
    <property type="molecule type" value="Genomic_DNA"/>
</dbReference>
<dbReference type="GO" id="GO:0003887">
    <property type="term" value="F:DNA-directed DNA polymerase activity"/>
    <property type="evidence" value="ECO:0007669"/>
    <property type="project" value="UniProtKB-KW"/>
</dbReference>
<gene>
    <name evidence="9" type="ORF">MNBD_GAMMA10-25</name>
</gene>
<dbReference type="AlphaFoldDB" id="A0A3B0XCU4"/>
<dbReference type="PANTHER" id="PTHR11669">
    <property type="entry name" value="REPLICATION FACTOR C / DNA POLYMERASE III GAMMA-TAU SUBUNIT"/>
    <property type="match status" value="1"/>
</dbReference>
<dbReference type="GO" id="GO:0003677">
    <property type="term" value="F:DNA binding"/>
    <property type="evidence" value="ECO:0007669"/>
    <property type="project" value="InterPro"/>
</dbReference>
<sequence>MIYPWQQPQWQNVQQQRENNRLPHGLLLSGSQGLGKQVFAQQLMASLLCQKIDNAGLACGECASCLLLAAGTHPDSSVLQAEAPGKAIKVDDVRQLSAQLNLTSQYGGYRIALIVDAHDMNINAANSLLKTLEEPTKGTILILVSSLPQKLPITVRSRCQAIVFKQPAPELALSWLAENALEPGKAKNLLNLAHGAPLQALKLQQSEFLEYHQQLISILLSVGKNQSVVDQAEQLHKLPLPYLLNWLYDWVQDLIKLAQCGDAASLVHEAQQADLKQLLARCRLQALYEYLDQLIKCKQLQTFPLNKQLLWEDLLLSWSKLIK</sequence>
<dbReference type="GO" id="GO:0009360">
    <property type="term" value="C:DNA polymerase III complex"/>
    <property type="evidence" value="ECO:0007669"/>
    <property type="project" value="InterPro"/>
</dbReference>
<dbReference type="InterPro" id="IPR015199">
    <property type="entry name" value="DNA_pol_III_delta_C"/>
</dbReference>
<dbReference type="NCBIfam" id="TIGR00678">
    <property type="entry name" value="holB"/>
    <property type="match status" value="1"/>
</dbReference>
<dbReference type="InterPro" id="IPR050238">
    <property type="entry name" value="DNA_Rep/Repair_Clamp_Loader"/>
</dbReference>
<evidence type="ECO:0000256" key="3">
    <source>
        <dbReference type="ARBA" id="ARBA00022679"/>
    </source>
</evidence>
<comment type="catalytic activity">
    <reaction evidence="7">
        <text>DNA(n) + a 2'-deoxyribonucleoside 5'-triphosphate = DNA(n+1) + diphosphate</text>
        <dbReference type="Rhea" id="RHEA:22508"/>
        <dbReference type="Rhea" id="RHEA-COMP:17339"/>
        <dbReference type="Rhea" id="RHEA-COMP:17340"/>
        <dbReference type="ChEBI" id="CHEBI:33019"/>
        <dbReference type="ChEBI" id="CHEBI:61560"/>
        <dbReference type="ChEBI" id="CHEBI:173112"/>
        <dbReference type="EC" id="2.7.7.7"/>
    </reaction>
</comment>
<dbReference type="Gene3D" id="3.40.50.300">
    <property type="entry name" value="P-loop containing nucleotide triphosphate hydrolases"/>
    <property type="match status" value="1"/>
</dbReference>
<proteinExistence type="predicted"/>
<evidence type="ECO:0000256" key="5">
    <source>
        <dbReference type="ARBA" id="ARBA00022705"/>
    </source>
</evidence>
<organism evidence="9">
    <name type="scientific">hydrothermal vent metagenome</name>
    <dbReference type="NCBI Taxonomy" id="652676"/>
    <lineage>
        <taxon>unclassified sequences</taxon>
        <taxon>metagenomes</taxon>
        <taxon>ecological metagenomes</taxon>
    </lineage>
</organism>
<keyword evidence="4 9" id="KW-0548">Nucleotidyltransferase</keyword>
<dbReference type="Pfam" id="PF13177">
    <property type="entry name" value="DNA_pol3_delta2"/>
    <property type="match status" value="1"/>
</dbReference>
<dbReference type="GO" id="GO:0008408">
    <property type="term" value="F:3'-5' exonuclease activity"/>
    <property type="evidence" value="ECO:0007669"/>
    <property type="project" value="InterPro"/>
</dbReference>
<evidence type="ECO:0000256" key="7">
    <source>
        <dbReference type="ARBA" id="ARBA00049244"/>
    </source>
</evidence>
<keyword evidence="5" id="KW-0235">DNA replication</keyword>
<dbReference type="EC" id="2.7.7.7" evidence="1"/>
<name>A0A3B0XCU4_9ZZZZ</name>
<evidence type="ECO:0000259" key="8">
    <source>
        <dbReference type="Pfam" id="PF09115"/>
    </source>
</evidence>
<accession>A0A3B0XCU4</accession>